<evidence type="ECO:0000313" key="1">
    <source>
        <dbReference type="EMBL" id="GAA2209318.1"/>
    </source>
</evidence>
<reference evidence="1 2" key="1">
    <citation type="journal article" date="2019" name="Int. J. Syst. Evol. Microbiol.">
        <title>The Global Catalogue of Microorganisms (GCM) 10K type strain sequencing project: providing services to taxonomists for standard genome sequencing and annotation.</title>
        <authorList>
            <consortium name="The Broad Institute Genomics Platform"/>
            <consortium name="The Broad Institute Genome Sequencing Center for Infectious Disease"/>
            <person name="Wu L."/>
            <person name="Ma J."/>
        </authorList>
    </citation>
    <scope>NUCLEOTIDE SEQUENCE [LARGE SCALE GENOMIC DNA]</scope>
    <source>
        <strain evidence="1 2">JCM 16114</strain>
    </source>
</reference>
<dbReference type="RefSeq" id="WP_344478347.1">
    <property type="nucleotide sequence ID" value="NZ_BAAAQX010000012.1"/>
</dbReference>
<sequence length="148" mass="16965">MRPISRITPALPVHAYQTYQVVAPPSTHWRPATCAEVDCAAYQQGWKSVVDETSDLGQRQAHYIRRESGRKFTETRNETGLTVFEFEAGQRCFALHQVRLDRPEVYLVRAGDWRSNPTGQVRRHVNAADWTEDFAEHQGRLATVIERG</sequence>
<name>A0ABN3CIN3_9ACTN</name>
<accession>A0ABN3CIN3</accession>
<comment type="caution">
    <text evidence="1">The sequence shown here is derived from an EMBL/GenBank/DDBJ whole genome shotgun (WGS) entry which is preliminary data.</text>
</comment>
<dbReference type="EMBL" id="BAAAQX010000012">
    <property type="protein sequence ID" value="GAA2209318.1"/>
    <property type="molecule type" value="Genomic_DNA"/>
</dbReference>
<proteinExistence type="predicted"/>
<dbReference type="Proteomes" id="UP001499843">
    <property type="component" value="Unassembled WGS sequence"/>
</dbReference>
<protein>
    <submittedName>
        <fullName evidence="1">Uncharacterized protein</fullName>
    </submittedName>
</protein>
<evidence type="ECO:0000313" key="2">
    <source>
        <dbReference type="Proteomes" id="UP001499843"/>
    </source>
</evidence>
<organism evidence="1 2">
    <name type="scientific">Nonomuraea monospora</name>
    <dbReference type="NCBI Taxonomy" id="568818"/>
    <lineage>
        <taxon>Bacteria</taxon>
        <taxon>Bacillati</taxon>
        <taxon>Actinomycetota</taxon>
        <taxon>Actinomycetes</taxon>
        <taxon>Streptosporangiales</taxon>
        <taxon>Streptosporangiaceae</taxon>
        <taxon>Nonomuraea</taxon>
    </lineage>
</organism>
<keyword evidence="2" id="KW-1185">Reference proteome</keyword>
<gene>
    <name evidence="1" type="ORF">GCM10009850_047760</name>
</gene>